<accession>A0AAW9QV78</accession>
<feature type="compositionally biased region" description="Basic and acidic residues" evidence="1">
    <location>
        <begin position="424"/>
        <end position="438"/>
    </location>
</feature>
<proteinExistence type="predicted"/>
<gene>
    <name evidence="2" type="ORF">V0288_09160</name>
</gene>
<protein>
    <submittedName>
        <fullName evidence="2">Uncharacterized protein</fullName>
    </submittedName>
</protein>
<reference evidence="2 3" key="1">
    <citation type="submission" date="2024-01" db="EMBL/GenBank/DDBJ databases">
        <title>Genomic insights into the taxonomy and metabolism of the cyanobacterium Pannus brasiliensis CCIBt3594.</title>
        <authorList>
            <person name="Machado M."/>
            <person name="Botero N.B."/>
            <person name="Andreote A.P.D."/>
            <person name="Feitosa A.M.T."/>
            <person name="Popin R."/>
            <person name="Sivonen K."/>
            <person name="Fiore M.F."/>
        </authorList>
    </citation>
    <scope>NUCLEOTIDE SEQUENCE [LARGE SCALE GENOMIC DNA]</scope>
    <source>
        <strain evidence="2 3">CCIBt3594</strain>
    </source>
</reference>
<evidence type="ECO:0000256" key="1">
    <source>
        <dbReference type="SAM" id="MobiDB-lite"/>
    </source>
</evidence>
<dbReference type="RefSeq" id="WP_332864769.1">
    <property type="nucleotide sequence ID" value="NZ_JBAFSM010000014.1"/>
</dbReference>
<dbReference type="EMBL" id="JBAFSM010000014">
    <property type="protein sequence ID" value="MEG3437286.1"/>
    <property type="molecule type" value="Genomic_DNA"/>
</dbReference>
<keyword evidence="3" id="KW-1185">Reference proteome</keyword>
<feature type="region of interest" description="Disordered" evidence="1">
    <location>
        <begin position="336"/>
        <end position="438"/>
    </location>
</feature>
<name>A0AAW9QV78_9CHRO</name>
<organism evidence="2 3">
    <name type="scientific">Pannus brasiliensis CCIBt3594</name>
    <dbReference type="NCBI Taxonomy" id="1427578"/>
    <lineage>
        <taxon>Bacteria</taxon>
        <taxon>Bacillati</taxon>
        <taxon>Cyanobacteriota</taxon>
        <taxon>Cyanophyceae</taxon>
        <taxon>Oscillatoriophycideae</taxon>
        <taxon>Chroococcales</taxon>
        <taxon>Microcystaceae</taxon>
        <taxon>Pannus</taxon>
    </lineage>
</organism>
<dbReference type="Proteomes" id="UP001328733">
    <property type="component" value="Unassembled WGS sequence"/>
</dbReference>
<evidence type="ECO:0000313" key="3">
    <source>
        <dbReference type="Proteomes" id="UP001328733"/>
    </source>
</evidence>
<dbReference type="AlphaFoldDB" id="A0AAW9QV78"/>
<comment type="caution">
    <text evidence="2">The sequence shown here is derived from an EMBL/GenBank/DDBJ whole genome shotgun (WGS) entry which is preliminary data.</text>
</comment>
<evidence type="ECO:0000313" key="2">
    <source>
        <dbReference type="EMBL" id="MEG3437286.1"/>
    </source>
</evidence>
<sequence length="438" mass="49319">MKKLLLSLVTLVLVASPIADRSARSEQRATRALQAVPSDLPGWMYNKQRNHIYRKRGVYNDAIYNVESLAKDLNAVAVGHAFAYEDLVTGKEKGLETETFEKIQWVLKNPPRFMPDEANISPTFGRKYGVLEQVFDWAHVFHAQTVDVLASTKLTEAEKEAEIDRLYKFYVTKVPYAITGLPMNMGYLDGQPYSKAFRQKYPKVNGLFWGYHWLQGSMYDLLYGKTLDEQRKAYEKVGRQYHEKELYRVDRPFMPMFAELSPRFAERFPYIANTFDNLHMLHDMVNDIIASDWMTEKQKEEQITRATWLVMAANHRGMEPGKNYGGDGLHDHRFMAGTPGMGLMPEGVGHEGHNHGDSGNPETEPATGHEGHNHGDSGNPETKPATGHEGHNHGDSGNPETKPATGHEGHNHGDSGNPETKPATGHEGHNHGDSGEKR</sequence>